<keyword evidence="2" id="KW-1133">Transmembrane helix</keyword>
<feature type="region of interest" description="Disordered" evidence="1">
    <location>
        <begin position="442"/>
        <end position="510"/>
    </location>
</feature>
<feature type="compositionally biased region" description="Pro residues" evidence="1">
    <location>
        <begin position="479"/>
        <end position="492"/>
    </location>
</feature>
<feature type="compositionally biased region" description="Low complexity" evidence="1">
    <location>
        <begin position="76"/>
        <end position="89"/>
    </location>
</feature>
<feature type="region of interest" description="Disordered" evidence="1">
    <location>
        <begin position="68"/>
        <end position="161"/>
    </location>
</feature>
<evidence type="ECO:0000313" key="4">
    <source>
        <dbReference type="Proteomes" id="UP000054270"/>
    </source>
</evidence>
<feature type="compositionally biased region" description="Low complexity" evidence="1">
    <location>
        <begin position="131"/>
        <end position="141"/>
    </location>
</feature>
<gene>
    <name evidence="3" type="ORF">HYPSUDRAFT_56209</name>
</gene>
<keyword evidence="2" id="KW-0472">Membrane</keyword>
<name>A0A0D2NU97_HYPSF</name>
<evidence type="ECO:0000313" key="3">
    <source>
        <dbReference type="EMBL" id="KJA20131.1"/>
    </source>
</evidence>
<dbReference type="AlphaFoldDB" id="A0A0D2NU97"/>
<reference evidence="4" key="1">
    <citation type="submission" date="2014-04" db="EMBL/GenBank/DDBJ databases">
        <title>Evolutionary Origins and Diversification of the Mycorrhizal Mutualists.</title>
        <authorList>
            <consortium name="DOE Joint Genome Institute"/>
            <consortium name="Mycorrhizal Genomics Consortium"/>
            <person name="Kohler A."/>
            <person name="Kuo A."/>
            <person name="Nagy L.G."/>
            <person name="Floudas D."/>
            <person name="Copeland A."/>
            <person name="Barry K.W."/>
            <person name="Cichocki N."/>
            <person name="Veneault-Fourrey C."/>
            <person name="LaButti K."/>
            <person name="Lindquist E.A."/>
            <person name="Lipzen A."/>
            <person name="Lundell T."/>
            <person name="Morin E."/>
            <person name="Murat C."/>
            <person name="Riley R."/>
            <person name="Ohm R."/>
            <person name="Sun H."/>
            <person name="Tunlid A."/>
            <person name="Henrissat B."/>
            <person name="Grigoriev I.V."/>
            <person name="Hibbett D.S."/>
            <person name="Martin F."/>
        </authorList>
    </citation>
    <scope>NUCLEOTIDE SEQUENCE [LARGE SCALE GENOMIC DNA]</scope>
    <source>
        <strain evidence="4">FD-334 SS-4</strain>
    </source>
</reference>
<feature type="transmembrane region" description="Helical" evidence="2">
    <location>
        <begin position="275"/>
        <end position="295"/>
    </location>
</feature>
<keyword evidence="2" id="KW-0812">Transmembrane</keyword>
<accession>A0A0D2NU97</accession>
<feature type="compositionally biased region" description="Polar residues" evidence="1">
    <location>
        <begin position="460"/>
        <end position="470"/>
    </location>
</feature>
<dbReference type="EMBL" id="KN817570">
    <property type="protein sequence ID" value="KJA20131.1"/>
    <property type="molecule type" value="Genomic_DNA"/>
</dbReference>
<sequence length="510" mass="53487">MLSFAVLPPKVLLDTKLWHEVRIEAEKHGHQIRKNPASVGSALLSLAGRRQFQPSVPGRSHRARALFGLSSSSAHPRTPTDPTSATSSPIRSPVGKPNIGGDIGPTGPASANLGGSSNPTTTLPVPPAPPTTTSSSTINPDPIVPSTVTQNSGAVGRVPNGHGSSAHGSVFFTSITGGSTLVSFQSSGIQIGGTIPAVSVPLLTTTPGVIRGTQIRNSETNDPTIMSGYSISQTLSTGGFPTPTIASSDPPGQTQTNNAVTQNANEIHHGLPSGGIAGVVTFITICLLVTVILFVRRRKAALSSEHEGMSNEAQDITAEVPPHRYQERAIVALPSHNPPDDDYCYNPTPVARRSSSRLVDGDSHIPLPVLPPVQMVALDSDPRPVPTLVFDTSRYRRNNSRLSLATTMSGNSHHLSEAQGQRFLEKKLVISPLLLAADSSLRRQLSASQDPGSPQSSSSTNTRAPTSPRSPTRGLAVIPPIPPLPKSPPPIPGVHVNPFIDRNPFDDPSG</sequence>
<dbReference type="Proteomes" id="UP000054270">
    <property type="component" value="Unassembled WGS sequence"/>
</dbReference>
<evidence type="ECO:0000256" key="2">
    <source>
        <dbReference type="SAM" id="Phobius"/>
    </source>
</evidence>
<feature type="compositionally biased region" description="Low complexity" evidence="1">
    <location>
        <begin position="446"/>
        <end position="459"/>
    </location>
</feature>
<protein>
    <submittedName>
        <fullName evidence="3">Uncharacterized protein</fullName>
    </submittedName>
</protein>
<keyword evidence="4" id="KW-1185">Reference proteome</keyword>
<evidence type="ECO:0000256" key="1">
    <source>
        <dbReference type="SAM" id="MobiDB-lite"/>
    </source>
</evidence>
<proteinExistence type="predicted"/>
<organism evidence="3 4">
    <name type="scientific">Hypholoma sublateritium (strain FD-334 SS-4)</name>
    <dbReference type="NCBI Taxonomy" id="945553"/>
    <lineage>
        <taxon>Eukaryota</taxon>
        <taxon>Fungi</taxon>
        <taxon>Dikarya</taxon>
        <taxon>Basidiomycota</taxon>
        <taxon>Agaricomycotina</taxon>
        <taxon>Agaricomycetes</taxon>
        <taxon>Agaricomycetidae</taxon>
        <taxon>Agaricales</taxon>
        <taxon>Agaricineae</taxon>
        <taxon>Strophariaceae</taxon>
        <taxon>Hypholoma</taxon>
    </lineage>
</organism>